<dbReference type="FunFam" id="2.40.420.20:FF:000006">
    <property type="entry name" value="RND family efflux transporter MFP subunit"/>
    <property type="match status" value="1"/>
</dbReference>
<evidence type="ECO:0000256" key="1">
    <source>
        <dbReference type="ARBA" id="ARBA00022448"/>
    </source>
</evidence>
<feature type="domain" description="CzcB-like C-terminal circularly permuted SH3-like" evidence="7">
    <location>
        <begin position="321"/>
        <end position="381"/>
    </location>
</feature>
<dbReference type="GO" id="GO:0016020">
    <property type="term" value="C:membrane"/>
    <property type="evidence" value="ECO:0007669"/>
    <property type="project" value="InterPro"/>
</dbReference>
<dbReference type="SUPFAM" id="SSF111369">
    <property type="entry name" value="HlyD-like secretion proteins"/>
    <property type="match status" value="1"/>
</dbReference>
<feature type="domain" description="CzcB-like barrel-sandwich hybrid" evidence="6">
    <location>
        <begin position="97"/>
        <end position="235"/>
    </location>
</feature>
<feature type="domain" description="CzcB-like alpha-helical hairpin" evidence="4">
    <location>
        <begin position="137"/>
        <end position="188"/>
    </location>
</feature>
<feature type="domain" description="CusB-like beta-barrel" evidence="5">
    <location>
        <begin position="241"/>
        <end position="311"/>
    </location>
</feature>
<feature type="region of interest" description="Disordered" evidence="3">
    <location>
        <begin position="34"/>
        <end position="55"/>
    </location>
</feature>
<evidence type="ECO:0000259" key="7">
    <source>
        <dbReference type="Pfam" id="PF25975"/>
    </source>
</evidence>
<dbReference type="Gene3D" id="2.40.50.100">
    <property type="match status" value="1"/>
</dbReference>
<keyword evidence="2" id="KW-0175">Coiled coil</keyword>
<proteinExistence type="predicted"/>
<dbReference type="InterPro" id="IPR058792">
    <property type="entry name" value="Beta-barrel_RND_2"/>
</dbReference>
<dbReference type="InterPro" id="IPR058649">
    <property type="entry name" value="CzcB_C"/>
</dbReference>
<dbReference type="PANTHER" id="PTHR30097:SF4">
    <property type="entry name" value="SLR6042 PROTEIN"/>
    <property type="match status" value="1"/>
</dbReference>
<dbReference type="Gene3D" id="2.40.30.170">
    <property type="match status" value="1"/>
</dbReference>
<dbReference type="InterPro" id="IPR006143">
    <property type="entry name" value="RND_pump_MFP"/>
</dbReference>
<dbReference type="InterPro" id="IPR058647">
    <property type="entry name" value="BSH_CzcB-like"/>
</dbReference>
<dbReference type="GO" id="GO:0022857">
    <property type="term" value="F:transmembrane transporter activity"/>
    <property type="evidence" value="ECO:0007669"/>
    <property type="project" value="InterPro"/>
</dbReference>
<dbReference type="GO" id="GO:0015679">
    <property type="term" value="P:plasma membrane copper ion transport"/>
    <property type="evidence" value="ECO:0007669"/>
    <property type="project" value="TreeGrafter"/>
</dbReference>
<dbReference type="PANTHER" id="PTHR30097">
    <property type="entry name" value="CATION EFFLUX SYSTEM PROTEIN CUSB"/>
    <property type="match status" value="1"/>
</dbReference>
<dbReference type="InterPro" id="IPR058648">
    <property type="entry name" value="HH_CzcB-like"/>
</dbReference>
<evidence type="ECO:0000259" key="6">
    <source>
        <dbReference type="Pfam" id="PF25973"/>
    </source>
</evidence>
<protein>
    <submittedName>
        <fullName evidence="8">Nickel-cobalt-cadmium resistance protein NccB</fullName>
    </submittedName>
</protein>
<feature type="coiled-coil region" evidence="2">
    <location>
        <begin position="163"/>
        <end position="190"/>
    </location>
</feature>
<evidence type="ECO:0000256" key="3">
    <source>
        <dbReference type="SAM" id="MobiDB-lite"/>
    </source>
</evidence>
<gene>
    <name evidence="8" type="primary">nccB</name>
    <name evidence="8" type="ORF">DF3PB_10049</name>
</gene>
<dbReference type="Pfam" id="PF25973">
    <property type="entry name" value="BSH_CzcB"/>
    <property type="match status" value="1"/>
</dbReference>
<dbReference type="Pfam" id="PF25975">
    <property type="entry name" value="CzcB_C"/>
    <property type="match status" value="1"/>
</dbReference>
<dbReference type="Pfam" id="PF25893">
    <property type="entry name" value="HH_CzcB"/>
    <property type="match status" value="1"/>
</dbReference>
<dbReference type="NCBIfam" id="TIGR01730">
    <property type="entry name" value="RND_mfp"/>
    <property type="match status" value="1"/>
</dbReference>
<evidence type="ECO:0000259" key="5">
    <source>
        <dbReference type="Pfam" id="PF25954"/>
    </source>
</evidence>
<keyword evidence="1" id="KW-0813">Transport</keyword>
<dbReference type="EMBL" id="UIDG01000001">
    <property type="protein sequence ID" value="SUS03296.1"/>
    <property type="molecule type" value="Genomic_DNA"/>
</dbReference>
<feature type="compositionally biased region" description="Basic and acidic residues" evidence="3">
    <location>
        <begin position="39"/>
        <end position="52"/>
    </location>
</feature>
<evidence type="ECO:0000256" key="2">
    <source>
        <dbReference type="SAM" id="Coils"/>
    </source>
</evidence>
<evidence type="ECO:0000313" key="8">
    <source>
        <dbReference type="EMBL" id="SUS03296.1"/>
    </source>
</evidence>
<dbReference type="GO" id="GO:0030288">
    <property type="term" value="C:outer membrane-bounded periplasmic space"/>
    <property type="evidence" value="ECO:0007669"/>
    <property type="project" value="TreeGrafter"/>
</dbReference>
<dbReference type="AlphaFoldDB" id="A0A380T992"/>
<evidence type="ECO:0000259" key="4">
    <source>
        <dbReference type="Pfam" id="PF25893"/>
    </source>
</evidence>
<dbReference type="Pfam" id="PF25954">
    <property type="entry name" value="Beta-barrel_RND_2"/>
    <property type="match status" value="1"/>
</dbReference>
<dbReference type="GO" id="GO:0060003">
    <property type="term" value="P:copper ion export"/>
    <property type="evidence" value="ECO:0007669"/>
    <property type="project" value="TreeGrafter"/>
</dbReference>
<reference evidence="8" key="1">
    <citation type="submission" date="2018-07" db="EMBL/GenBank/DDBJ databases">
        <authorList>
            <person name="Quirk P.G."/>
            <person name="Krulwich T.A."/>
        </authorList>
    </citation>
    <scope>NUCLEOTIDE SEQUENCE</scope>
</reference>
<organism evidence="8">
    <name type="scientific">metagenome</name>
    <dbReference type="NCBI Taxonomy" id="256318"/>
    <lineage>
        <taxon>unclassified sequences</taxon>
        <taxon>metagenomes</taxon>
    </lineage>
</organism>
<sequence>MKRNLLIAAAAAGVFVVGAGGVLLGQTIFDPHKAASGADAHEEEGHEEEGHGGAEGVEMSAEQIASSNIELTTAQLGAMTGGIETQGSIVAGPEGLAVLSARSAGSVAAISKRLGDPVARGEVLARIQSGDGAALAAARAAAESKAQVARSAFEREKRLFDAKVTAKQDYEAAQQALTTAEAELASAVTAMNAAGVSDDGRYVLVRSPIAGRITSSRATLGAYVDANAELFRVADPTKVQIETALTAADAVRVRPGDQASVIVTGATFEATVRSVTPSLDADSRTATAVLNLDGKASNVQPGQFVRVRISPRAAPTVSTSVIIPEEAVQSFEGNDVVFVRTQDGFEAKPVSVGARSGGRAEVLSGIKAGDVVAGKNAFLVKAEIGKGEAEHGH</sequence>
<dbReference type="GO" id="GO:0046914">
    <property type="term" value="F:transition metal ion binding"/>
    <property type="evidence" value="ECO:0007669"/>
    <property type="project" value="TreeGrafter"/>
</dbReference>
<dbReference type="InterPro" id="IPR051909">
    <property type="entry name" value="MFP_Cation_Efflux"/>
</dbReference>
<accession>A0A380T992</accession>
<name>A0A380T992_9ZZZZ</name>
<dbReference type="Gene3D" id="2.40.420.20">
    <property type="match status" value="1"/>
</dbReference>